<dbReference type="GO" id="GO:0003755">
    <property type="term" value="F:peptidyl-prolyl cis-trans isomerase activity"/>
    <property type="evidence" value="ECO:0007669"/>
    <property type="project" value="UniProtKB-UniRule"/>
</dbReference>
<evidence type="ECO:0000313" key="13">
    <source>
        <dbReference type="Proteomes" id="UP001438707"/>
    </source>
</evidence>
<sequence>MSVILETSKGDITVDLYPEDCPNTSRNFLKLCKIKYYNNCLFHNVQHNFIAQTGDPTATGTGGESIYGKMYGEQARFFDDEIRPHLKHKKKGTLAMAGGGENLNASQFYITTGAELDSLDEKHTVFGEVAEGLDVLAAINDVLVDNNGRPMQNIRLRHTIVLDDPFEDPPQLAELLPEMSPEPTFAADDDRLEDDWRPDQDARPVEEIEKANRENEAHNRAVVLEMIGDLPEAESKPPSNMLFICKLNQVTTEEDLEIIFSRFGTITSCDIIKDWKTGDSLCYAFLGYDNDKSCEDAYFKMNNVLIDDRRIKVDFSQSVYHLWKDFRKFGKAGSAQSGKDANAHEGGQRANMELAGGRLELKAGAGGVAPGAQRGGKYNLLLSDDGAPADQSRPAKRPRHASSRDGSPPATRPSNGHASNPRAGNRHEDGPLRAQRPHDSHGHNPAAGHNNSWAHAHQSRHDQDYEGQDPRNARDNGPYRSSQYHKDSHRSSRDERGEQHEKHRSRHSGGERVSRHGAEGLNRRRDDQGRHRSDGDHRSHRSGGDDSRHNRHESRHRGH</sequence>
<keyword evidence="3 7" id="KW-0694">RNA-binding</keyword>
<dbReference type="InterPro" id="IPR002130">
    <property type="entry name" value="Cyclophilin-type_PPIase_dom"/>
</dbReference>
<dbReference type="PROSITE" id="PS50072">
    <property type="entry name" value="CSA_PPIASE_2"/>
    <property type="match status" value="1"/>
</dbReference>
<dbReference type="PANTHER" id="PTHR45843:SF1">
    <property type="entry name" value="PEPTIDYL-PROLYL CIS-TRANS ISOMERASE-LIKE 4"/>
    <property type="match status" value="1"/>
</dbReference>
<keyword evidence="6 8" id="KW-0539">Nucleus</keyword>
<dbReference type="PROSITE" id="PS50102">
    <property type="entry name" value="RRM"/>
    <property type="match status" value="1"/>
</dbReference>
<keyword evidence="13" id="KW-1185">Reference proteome</keyword>
<dbReference type="AlphaFoldDB" id="A0AAW1QCD5"/>
<comment type="caution">
    <text evidence="12">The sequence shown here is derived from an EMBL/GenBank/DDBJ whole genome shotgun (WGS) entry which is preliminary data.</text>
</comment>
<feature type="compositionally biased region" description="Basic residues" evidence="9">
    <location>
        <begin position="549"/>
        <end position="559"/>
    </location>
</feature>
<comment type="subcellular location">
    <subcellularLocation>
        <location evidence="2 8">Nucleus</location>
    </subcellularLocation>
</comment>
<evidence type="ECO:0000256" key="6">
    <source>
        <dbReference type="ARBA" id="ARBA00023242"/>
    </source>
</evidence>
<evidence type="ECO:0000256" key="1">
    <source>
        <dbReference type="ARBA" id="ARBA00000971"/>
    </source>
</evidence>
<dbReference type="InterPro" id="IPR012677">
    <property type="entry name" value="Nucleotide-bd_a/b_plait_sf"/>
</dbReference>
<dbReference type="EC" id="5.2.1.8" evidence="8"/>
<dbReference type="CDD" id="cd01921">
    <property type="entry name" value="cyclophilin_RRM"/>
    <property type="match status" value="1"/>
</dbReference>
<keyword evidence="5 8" id="KW-0413">Isomerase</keyword>
<dbReference type="GO" id="GO:0005634">
    <property type="term" value="C:nucleus"/>
    <property type="evidence" value="ECO:0007669"/>
    <property type="project" value="UniProtKB-SubCell"/>
</dbReference>
<organism evidence="12 13">
    <name type="scientific">Apatococcus lobatus</name>
    <dbReference type="NCBI Taxonomy" id="904363"/>
    <lineage>
        <taxon>Eukaryota</taxon>
        <taxon>Viridiplantae</taxon>
        <taxon>Chlorophyta</taxon>
        <taxon>core chlorophytes</taxon>
        <taxon>Trebouxiophyceae</taxon>
        <taxon>Chlorellales</taxon>
        <taxon>Chlorellaceae</taxon>
        <taxon>Apatococcus</taxon>
    </lineage>
</organism>
<protein>
    <recommendedName>
        <fullName evidence="8">Peptidyl-prolyl cis-trans isomerase</fullName>
        <shortName evidence="8">PPIase</shortName>
        <ecNumber evidence="8">5.2.1.8</ecNumber>
    </recommendedName>
</protein>
<dbReference type="Proteomes" id="UP001438707">
    <property type="component" value="Unassembled WGS sequence"/>
</dbReference>
<feature type="compositionally biased region" description="Basic and acidic residues" evidence="9">
    <location>
        <begin position="459"/>
        <end position="474"/>
    </location>
</feature>
<feature type="compositionally biased region" description="Basic and acidic residues" evidence="9">
    <location>
        <begin position="425"/>
        <end position="442"/>
    </location>
</feature>
<dbReference type="Pfam" id="PF00076">
    <property type="entry name" value="RRM_1"/>
    <property type="match status" value="1"/>
</dbReference>
<comment type="function">
    <text evidence="8">PPIases accelerate the folding of proteins. It catalyzes the cis-trans isomerization of proline imidic peptide bonds in oligopeptides.</text>
</comment>
<dbReference type="InterPro" id="IPR035538">
    <property type="entry name" value="Cyclophilin_PPIL4"/>
</dbReference>
<evidence type="ECO:0000256" key="5">
    <source>
        <dbReference type="ARBA" id="ARBA00023235"/>
    </source>
</evidence>
<comment type="similarity">
    <text evidence="8">Belongs to the cyclophilin-type PPIase family. PPIL4 subfamily.</text>
</comment>
<dbReference type="GO" id="GO:0003723">
    <property type="term" value="F:RNA binding"/>
    <property type="evidence" value="ECO:0007669"/>
    <property type="project" value="UniProtKB-UniRule"/>
</dbReference>
<dbReference type="SUPFAM" id="SSF50891">
    <property type="entry name" value="Cyclophilin-like"/>
    <property type="match status" value="1"/>
</dbReference>
<dbReference type="Gene3D" id="3.30.70.330">
    <property type="match status" value="1"/>
</dbReference>
<evidence type="ECO:0000256" key="3">
    <source>
        <dbReference type="ARBA" id="ARBA00022884"/>
    </source>
</evidence>
<evidence type="ECO:0000256" key="8">
    <source>
        <dbReference type="RuleBase" id="RU365081"/>
    </source>
</evidence>
<dbReference type="InterPro" id="IPR029000">
    <property type="entry name" value="Cyclophilin-like_dom_sf"/>
</dbReference>
<feature type="compositionally biased region" description="Basic and acidic residues" evidence="9">
    <location>
        <begin position="508"/>
        <end position="548"/>
    </location>
</feature>
<evidence type="ECO:0000259" key="10">
    <source>
        <dbReference type="PROSITE" id="PS50072"/>
    </source>
</evidence>
<dbReference type="SMART" id="SM00360">
    <property type="entry name" value="RRM"/>
    <property type="match status" value="1"/>
</dbReference>
<accession>A0AAW1QCD5</accession>
<feature type="region of interest" description="Disordered" evidence="9">
    <location>
        <begin position="367"/>
        <end position="559"/>
    </location>
</feature>
<feature type="compositionally biased region" description="Basic and acidic residues" evidence="9">
    <location>
        <begin position="484"/>
        <end position="501"/>
    </location>
</feature>
<dbReference type="CDD" id="cd12235">
    <property type="entry name" value="RRM_PPIL4"/>
    <property type="match status" value="1"/>
</dbReference>
<reference evidence="12 13" key="1">
    <citation type="journal article" date="2024" name="Nat. Commun.">
        <title>Phylogenomics reveals the evolutionary origins of lichenization in chlorophyte algae.</title>
        <authorList>
            <person name="Puginier C."/>
            <person name="Libourel C."/>
            <person name="Otte J."/>
            <person name="Skaloud P."/>
            <person name="Haon M."/>
            <person name="Grisel S."/>
            <person name="Petersen M."/>
            <person name="Berrin J.G."/>
            <person name="Delaux P.M."/>
            <person name="Dal Grande F."/>
            <person name="Keller J."/>
        </authorList>
    </citation>
    <scope>NUCLEOTIDE SEQUENCE [LARGE SCALE GENOMIC DNA]</scope>
    <source>
        <strain evidence="12 13">SAG 2145</strain>
    </source>
</reference>
<dbReference type="FunFam" id="2.40.100.10:FF:000015">
    <property type="entry name" value="Peptidyl-prolyl cis-trans isomerase"/>
    <property type="match status" value="1"/>
</dbReference>
<proteinExistence type="inferred from homology"/>
<dbReference type="Pfam" id="PF00160">
    <property type="entry name" value="Pro_isomerase"/>
    <property type="match status" value="1"/>
</dbReference>
<evidence type="ECO:0000256" key="2">
    <source>
        <dbReference type="ARBA" id="ARBA00004123"/>
    </source>
</evidence>
<feature type="domain" description="PPIase cyclophilin-type" evidence="10">
    <location>
        <begin position="1"/>
        <end position="161"/>
    </location>
</feature>
<evidence type="ECO:0000313" key="12">
    <source>
        <dbReference type="EMBL" id="KAK9818607.1"/>
    </source>
</evidence>
<dbReference type="SUPFAM" id="SSF54928">
    <property type="entry name" value="RNA-binding domain, RBD"/>
    <property type="match status" value="1"/>
</dbReference>
<evidence type="ECO:0000256" key="9">
    <source>
        <dbReference type="SAM" id="MobiDB-lite"/>
    </source>
</evidence>
<evidence type="ECO:0000256" key="4">
    <source>
        <dbReference type="ARBA" id="ARBA00023110"/>
    </source>
</evidence>
<dbReference type="EMBL" id="JALJOS010000059">
    <property type="protein sequence ID" value="KAK9818607.1"/>
    <property type="molecule type" value="Genomic_DNA"/>
</dbReference>
<dbReference type="InterPro" id="IPR035979">
    <property type="entry name" value="RBD_domain_sf"/>
</dbReference>
<comment type="catalytic activity">
    <reaction evidence="1 8">
        <text>[protein]-peptidylproline (omega=180) = [protein]-peptidylproline (omega=0)</text>
        <dbReference type="Rhea" id="RHEA:16237"/>
        <dbReference type="Rhea" id="RHEA-COMP:10747"/>
        <dbReference type="Rhea" id="RHEA-COMP:10748"/>
        <dbReference type="ChEBI" id="CHEBI:83833"/>
        <dbReference type="ChEBI" id="CHEBI:83834"/>
        <dbReference type="EC" id="5.2.1.8"/>
    </reaction>
</comment>
<dbReference type="InterPro" id="IPR035542">
    <property type="entry name" value="CRIP"/>
</dbReference>
<feature type="domain" description="RRM" evidence="11">
    <location>
        <begin position="240"/>
        <end position="318"/>
    </location>
</feature>
<dbReference type="PANTHER" id="PTHR45843">
    <property type="entry name" value="PEPTIDYL-PROLYL CIS-TRANS ISOMERASE-LIKE 4"/>
    <property type="match status" value="1"/>
</dbReference>
<dbReference type="InterPro" id="IPR000504">
    <property type="entry name" value="RRM_dom"/>
</dbReference>
<evidence type="ECO:0000259" key="11">
    <source>
        <dbReference type="PROSITE" id="PS50102"/>
    </source>
</evidence>
<evidence type="ECO:0000256" key="7">
    <source>
        <dbReference type="PROSITE-ProRule" id="PRU00176"/>
    </source>
</evidence>
<dbReference type="PRINTS" id="PR00153">
    <property type="entry name" value="CSAPPISMRASE"/>
</dbReference>
<name>A0AAW1QCD5_9CHLO</name>
<gene>
    <name evidence="12" type="ORF">WJX74_010293</name>
</gene>
<dbReference type="Gene3D" id="2.40.100.10">
    <property type="entry name" value="Cyclophilin-like"/>
    <property type="match status" value="1"/>
</dbReference>
<keyword evidence="4 8" id="KW-0697">Rotamase</keyword>